<dbReference type="InterPro" id="IPR020841">
    <property type="entry name" value="PKS_Beta-ketoAc_synthase_dom"/>
</dbReference>
<keyword evidence="11" id="KW-0560">Oxidoreductase</keyword>
<evidence type="ECO:0000256" key="11">
    <source>
        <dbReference type="ARBA" id="ARBA00023002"/>
    </source>
</evidence>
<dbReference type="Pfam" id="PF00067">
    <property type="entry name" value="p450"/>
    <property type="match status" value="1"/>
</dbReference>
<accession>A0A3E2H685</accession>
<dbReference type="GO" id="GO:0004316">
    <property type="term" value="F:3-oxoacyl-[acyl-carrier-protein] reductase (NADPH) activity"/>
    <property type="evidence" value="ECO:0007669"/>
    <property type="project" value="UniProtKB-EC"/>
</dbReference>
<dbReference type="CDD" id="cd08950">
    <property type="entry name" value="KR_fFAS_SDR_c_like"/>
    <property type="match status" value="1"/>
</dbReference>
<dbReference type="Gene3D" id="6.10.250.1930">
    <property type="match status" value="1"/>
</dbReference>
<dbReference type="PANTHER" id="PTHR24305:SF237">
    <property type="entry name" value="CYTOCHROME P450 MONOOXYGENASE ATNE-RELATED"/>
    <property type="match status" value="1"/>
</dbReference>
<protein>
    <recommendedName>
        <fullName evidence="17">Ketosynthase family 3 (KS3) domain-containing protein</fullName>
    </recommendedName>
</protein>
<keyword evidence="19" id="KW-1185">Reference proteome</keyword>
<evidence type="ECO:0000313" key="18">
    <source>
        <dbReference type="EMBL" id="RFU28583.1"/>
    </source>
</evidence>
<evidence type="ECO:0000256" key="2">
    <source>
        <dbReference type="ARBA" id="ARBA00007485"/>
    </source>
</evidence>
<dbReference type="Gene3D" id="3.40.47.10">
    <property type="match status" value="1"/>
</dbReference>
<keyword evidence="9" id="KW-0276">Fatty acid metabolism</keyword>
<dbReference type="InterPro" id="IPR047224">
    <property type="entry name" value="FAS_alpha_su_C"/>
</dbReference>
<keyword evidence="12 16" id="KW-0408">Iron</keyword>
<feature type="domain" description="Ketosynthase family 3 (KS3)" evidence="17">
    <location>
        <begin position="816"/>
        <end position="1293"/>
    </location>
</feature>
<dbReference type="InterPro" id="IPR036291">
    <property type="entry name" value="NAD(P)-bd_dom_sf"/>
</dbReference>
<dbReference type="InterPro" id="IPR001128">
    <property type="entry name" value="Cyt_P450"/>
</dbReference>
<evidence type="ECO:0000256" key="7">
    <source>
        <dbReference type="ARBA" id="ARBA00022679"/>
    </source>
</evidence>
<feature type="binding site" description="axial binding residue" evidence="16">
    <location>
        <position position="1699"/>
    </location>
    <ligand>
        <name>heme</name>
        <dbReference type="ChEBI" id="CHEBI:30413"/>
    </ligand>
    <ligandPart>
        <name>Fe</name>
        <dbReference type="ChEBI" id="CHEBI:18248"/>
    </ligandPart>
</feature>
<dbReference type="SUPFAM" id="SSF48264">
    <property type="entry name" value="Cytochrome P450"/>
    <property type="match status" value="1"/>
</dbReference>
<gene>
    <name evidence="18" type="ORF">B7463_g7751</name>
</gene>
<dbReference type="Gene3D" id="3.30.70.2490">
    <property type="match status" value="1"/>
</dbReference>
<keyword evidence="13" id="KW-0503">Monooxygenase</keyword>
<evidence type="ECO:0000256" key="3">
    <source>
        <dbReference type="ARBA" id="ARBA00010617"/>
    </source>
</evidence>
<evidence type="ECO:0000256" key="12">
    <source>
        <dbReference type="ARBA" id="ARBA00023004"/>
    </source>
</evidence>
<dbReference type="EMBL" id="NCSJ02000158">
    <property type="protein sequence ID" value="RFU28583.1"/>
    <property type="molecule type" value="Genomic_DNA"/>
</dbReference>
<dbReference type="Proteomes" id="UP000258309">
    <property type="component" value="Unassembled WGS sequence"/>
</dbReference>
<dbReference type="SUPFAM" id="SSF51735">
    <property type="entry name" value="NAD(P)-binding Rossmann-fold domains"/>
    <property type="match status" value="1"/>
</dbReference>
<dbReference type="InterPro" id="IPR014031">
    <property type="entry name" value="Ketoacyl_synth_C"/>
</dbReference>
<dbReference type="GO" id="GO:0020037">
    <property type="term" value="F:heme binding"/>
    <property type="evidence" value="ECO:0007669"/>
    <property type="project" value="InterPro"/>
</dbReference>
<keyword evidence="5" id="KW-0597">Phosphoprotein</keyword>
<dbReference type="GO" id="GO:0016705">
    <property type="term" value="F:oxidoreductase activity, acting on paired donors, with incorporation or reduction of molecular oxygen"/>
    <property type="evidence" value="ECO:0007669"/>
    <property type="project" value="InterPro"/>
</dbReference>
<dbReference type="Gene3D" id="3.40.50.720">
    <property type="entry name" value="NAD(P)-binding Rossmann-like Domain"/>
    <property type="match status" value="2"/>
</dbReference>
<keyword evidence="14" id="KW-0443">Lipid metabolism</keyword>
<dbReference type="InterPro" id="IPR036396">
    <property type="entry name" value="Cyt_P450_sf"/>
</dbReference>
<evidence type="ECO:0000259" key="17">
    <source>
        <dbReference type="PROSITE" id="PS52004"/>
    </source>
</evidence>
<dbReference type="PANTHER" id="PTHR24305">
    <property type="entry name" value="CYTOCHROME P450"/>
    <property type="match status" value="1"/>
</dbReference>
<evidence type="ECO:0000256" key="1">
    <source>
        <dbReference type="ARBA" id="ARBA00001971"/>
    </source>
</evidence>
<evidence type="ECO:0000256" key="14">
    <source>
        <dbReference type="ARBA" id="ARBA00023160"/>
    </source>
</evidence>
<comment type="caution">
    <text evidence="18">The sequence shown here is derived from an EMBL/GenBank/DDBJ whole genome shotgun (WGS) entry which is preliminary data.</text>
</comment>
<reference evidence="18 19" key="1">
    <citation type="submission" date="2018-05" db="EMBL/GenBank/DDBJ databases">
        <title>Draft genome sequence of Scytalidium lignicola DSM 105466, a ubiquitous saprotrophic fungus.</title>
        <authorList>
            <person name="Buettner E."/>
            <person name="Gebauer A.M."/>
            <person name="Hofrichter M."/>
            <person name="Liers C."/>
            <person name="Kellner H."/>
        </authorList>
    </citation>
    <scope>NUCLEOTIDE SEQUENCE [LARGE SCALE GENOMIC DNA]</scope>
    <source>
        <strain evidence="18 19">DSM 105466</strain>
    </source>
</reference>
<dbReference type="Pfam" id="PF02801">
    <property type="entry name" value="Ketoacyl-synt_C"/>
    <property type="match status" value="1"/>
</dbReference>
<dbReference type="Pfam" id="PF18325">
    <property type="entry name" value="Fas_alpha_ACP"/>
    <property type="match status" value="1"/>
</dbReference>
<dbReference type="Pfam" id="PF00109">
    <property type="entry name" value="ketoacyl-synt"/>
    <property type="match status" value="1"/>
</dbReference>
<dbReference type="PROSITE" id="PS00606">
    <property type="entry name" value="KS3_1"/>
    <property type="match status" value="1"/>
</dbReference>
<dbReference type="Gene3D" id="1.10.630.10">
    <property type="entry name" value="Cytochrome P450"/>
    <property type="match status" value="1"/>
</dbReference>
<proteinExistence type="inferred from homology"/>
<dbReference type="PROSITE" id="PS00086">
    <property type="entry name" value="CYTOCHROME_P450"/>
    <property type="match status" value="1"/>
</dbReference>
<evidence type="ECO:0000256" key="15">
    <source>
        <dbReference type="ARBA" id="ARBA00048508"/>
    </source>
</evidence>
<evidence type="ECO:0000256" key="8">
    <source>
        <dbReference type="ARBA" id="ARBA00022723"/>
    </source>
</evidence>
<dbReference type="OrthoDB" id="4251012at2759"/>
<keyword evidence="8 16" id="KW-0479">Metal-binding</keyword>
<dbReference type="InterPro" id="IPR002401">
    <property type="entry name" value="Cyt_P450_E_grp-I"/>
</dbReference>
<dbReference type="GO" id="GO:0044550">
    <property type="term" value="P:secondary metabolite biosynthetic process"/>
    <property type="evidence" value="ECO:0007669"/>
    <property type="project" value="UniProtKB-ARBA"/>
</dbReference>
<evidence type="ECO:0000256" key="9">
    <source>
        <dbReference type="ARBA" id="ARBA00022832"/>
    </source>
</evidence>
<dbReference type="GO" id="GO:0004315">
    <property type="term" value="F:3-oxoacyl-[acyl-carrier-protein] synthase activity"/>
    <property type="evidence" value="ECO:0007669"/>
    <property type="project" value="InterPro"/>
</dbReference>
<keyword evidence="14" id="KW-0444">Lipid biosynthesis</keyword>
<name>A0A3E2H685_SCYLI</name>
<dbReference type="FunFam" id="3.30.70.2490:FF:000001">
    <property type="entry name" value="Fatty acid synthase subunit alpha"/>
    <property type="match status" value="1"/>
</dbReference>
<sequence length="1765" mass="196052">MPSDQRLGKHTSSMIARMVLSKMPAGMGVGLVRSYLETRWGFQTGRQDGALVFATTMQPPSRIVSDEAANLFLDDVVKKYAHNSGLALPSSGPMAGSSEVQGNAVVLDAKAMAALTDDQRILSRVLMEAYARFLKVDQQEGERALVSSRKTIEELKAELFQLNAELGESFTSGIQPSFSIQKARIYDSFWNWTLQDLMILVFGIESGRLDITDQTVSQLSLSIVNRSTPTLIKSIQYIIDITLRGGFKTEQSLRILLLSLLQQCQHSLNQPPVFKSISILTAPRTTIDEQGKLKYSEVPRPVEIKKQYTLENGYTDGVIKLEPVTIAFPPFKFKFKKRGRHGWIKDAVLERKYMDVLRQTRDTGISFRGKCVLLTGAGRGSIGTEILQGLISGGAKVVVATSSFSSSVARYFQMIYARYGARGTQLVVVPFNQGSQQDVASLVSYIYDSVNGLGWDLDLIIPFAAIRETGKQMDEIDSISELAQRTMLVNVLRLLGAIKQQKQRTGSLNRPVQIILPLSPNHGIFGNDGLYAESKLALETLFNKWHTEDWSDYISICGAVIGWTRGTGLMSSNDILSEGIEKLGIRIFSRQEMATYILSLISTPVARFCHLEPILADISGGLEAFPDLNSDLASIRENLTQTSEIQRAIAREARIEQEVIWGNINNHRYLQQLGAIDPRPNIKFPFPRLPDFQTDLEPLKKFRGMVDLDRVVVVAGYAEVGPHGSSRTRWEMEAYGEFSLEGCIELAWIMGLIQYQNTTIKGEPYSGWVDTKTREPVDDRDVKRKYENHILEHTGVRIIEPELVDGYDPNKKQLLQEIVLQTDLDPFEVSVETAQQFQREHGDKVEIVQGATTSGEIMVRFKKGAILMVPKALKFDRQVAGQIPTGWNASTYGISDEIISQVDPVTLYALVCTAESLLSSGITDPYEFYQYIHVSDIGQCIGSSMGGLSSLKKLYKDRYLDKPVQADILQETFINTTGAWINMLLLSASGPMKTPVGACATSIESLDTGYDLITSGKAKVCFVGGFEKFTEDISFEFVNMKATSSSADDFAKGREAKDISRPTASTRSGLALEMGLPIHGIVALTTTASDKVGRSVPAPEYLEEQVAIRKAEDPSSDQSEYLLDRRQHIELEVQRQEKEVLYSYGNNFWKNDPLISPIRGALATWGLTIDDIGVASMHGTSTVMNEKNESAVLQRQLSHLGRAKGNLMFGVCQKSLTGHPKGAAGAWMFNGGLQMLDTGLVPGNRNADNVDQALEAFDYLCFPNHSIKTHGIKAFFVTSFGFGQKGAQAIGVHAKYLFATLDETAYRTYRAKVEARQKKAYQYFHRALSTNSMFLAKTDSPNCNPADIYSHNQNVRKPDSYHRISLIKGVDSTLSATDKTIHGRKRRILAQGLSDAHMRVLEPAILECVRSLSSRLGEIQDDFSPQALIDKDGWTCAKNMSDWGDFFTFDVMSELVFGTSFHMLQRRDSHFIVHAIAGQTKRISFLTQFPIIEDLGLGRILYPGAAKKAMQFSRASRAIMEARKAKGNVDRKDLYSTILAAKDPETNNGFSLGELADTTSTALAATFFYLSRNAEAYTKVVEEVRSTFASPRDIRLGPTLNSCVYLRACLEESMRLSPPAGAAMWREVLEGGIVVDGQYIPAGYELGVGIYSLHHHPDPFPSPFSFRPERWLVSEKNSKEAVEKAKSAFSTFSIGPRSCIGRGLAIVEMMLFMARLIHEYEFRAANAPLGKVGEGVGDRKSEYQTLYSFTSVKDGPYIQFRKREI</sequence>
<dbReference type="PROSITE" id="PS52004">
    <property type="entry name" value="KS3_2"/>
    <property type="match status" value="1"/>
</dbReference>
<comment type="cofactor">
    <cofactor evidence="1 16">
        <name>heme</name>
        <dbReference type="ChEBI" id="CHEBI:30413"/>
    </cofactor>
</comment>
<dbReference type="InterPro" id="IPR018201">
    <property type="entry name" value="Ketoacyl_synth_AS"/>
</dbReference>
<dbReference type="Pfam" id="PF18314">
    <property type="entry name" value="FAS_I_H"/>
    <property type="match status" value="1"/>
</dbReference>
<keyword evidence="4" id="KW-0596">Phosphopantetheine</keyword>
<keyword evidence="6 16" id="KW-0349">Heme</keyword>
<dbReference type="PRINTS" id="PR00463">
    <property type="entry name" value="EP450I"/>
</dbReference>
<keyword evidence="10" id="KW-0521">NADP</keyword>
<keyword evidence="7" id="KW-0808">Transferase</keyword>
<dbReference type="InterPro" id="IPR050121">
    <property type="entry name" value="Cytochrome_P450_monoxygenase"/>
</dbReference>
<evidence type="ECO:0000256" key="4">
    <source>
        <dbReference type="ARBA" id="ARBA00022450"/>
    </source>
</evidence>
<comment type="similarity">
    <text evidence="3">Belongs to the cytochrome P450 family.</text>
</comment>
<dbReference type="InterPro" id="IPR041550">
    <property type="entry name" value="FASI_helical"/>
</dbReference>
<dbReference type="CDD" id="cd11061">
    <property type="entry name" value="CYP67-like"/>
    <property type="match status" value="1"/>
</dbReference>
<dbReference type="PRINTS" id="PR00385">
    <property type="entry name" value="P450"/>
</dbReference>
<dbReference type="SUPFAM" id="SSF53901">
    <property type="entry name" value="Thiolase-like"/>
    <property type="match status" value="2"/>
</dbReference>
<evidence type="ECO:0000256" key="13">
    <source>
        <dbReference type="ARBA" id="ARBA00023033"/>
    </source>
</evidence>
<dbReference type="GO" id="GO:0005506">
    <property type="term" value="F:iron ion binding"/>
    <property type="evidence" value="ECO:0007669"/>
    <property type="project" value="InterPro"/>
</dbReference>
<organism evidence="18 19">
    <name type="scientific">Scytalidium lignicola</name>
    <name type="common">Hyphomycete</name>
    <dbReference type="NCBI Taxonomy" id="5539"/>
    <lineage>
        <taxon>Eukaryota</taxon>
        <taxon>Fungi</taxon>
        <taxon>Dikarya</taxon>
        <taxon>Ascomycota</taxon>
        <taxon>Pezizomycotina</taxon>
        <taxon>Leotiomycetes</taxon>
        <taxon>Leotiomycetes incertae sedis</taxon>
        <taxon>Scytalidium</taxon>
    </lineage>
</organism>
<evidence type="ECO:0000313" key="19">
    <source>
        <dbReference type="Proteomes" id="UP000258309"/>
    </source>
</evidence>
<dbReference type="STRING" id="5539.A0A3E2H685"/>
<evidence type="ECO:0000256" key="16">
    <source>
        <dbReference type="PIRSR" id="PIRSR602401-1"/>
    </source>
</evidence>
<dbReference type="CDD" id="cd00828">
    <property type="entry name" value="elong_cond_enzymes"/>
    <property type="match status" value="1"/>
</dbReference>
<evidence type="ECO:0000256" key="6">
    <source>
        <dbReference type="ARBA" id="ARBA00022617"/>
    </source>
</evidence>
<evidence type="ECO:0000256" key="10">
    <source>
        <dbReference type="ARBA" id="ARBA00022857"/>
    </source>
</evidence>
<feature type="non-terminal residue" evidence="18">
    <location>
        <position position="1765"/>
    </location>
</feature>
<keyword evidence="14" id="KW-0275">Fatty acid biosynthesis</keyword>
<comment type="catalytic activity">
    <reaction evidence="15">
        <text>a (3R)-hydroxyacyl-[ACP] + NADP(+) = a 3-oxoacyl-[ACP] + NADPH + H(+)</text>
        <dbReference type="Rhea" id="RHEA:17397"/>
        <dbReference type="Rhea" id="RHEA-COMP:9916"/>
        <dbReference type="Rhea" id="RHEA-COMP:9945"/>
        <dbReference type="ChEBI" id="CHEBI:15378"/>
        <dbReference type="ChEBI" id="CHEBI:57783"/>
        <dbReference type="ChEBI" id="CHEBI:58349"/>
        <dbReference type="ChEBI" id="CHEBI:78776"/>
        <dbReference type="ChEBI" id="CHEBI:78827"/>
        <dbReference type="EC" id="1.1.1.100"/>
    </reaction>
</comment>
<evidence type="ECO:0000256" key="5">
    <source>
        <dbReference type="ARBA" id="ARBA00022553"/>
    </source>
</evidence>
<dbReference type="InterPro" id="IPR016039">
    <property type="entry name" value="Thiolase-like"/>
</dbReference>
<dbReference type="InterPro" id="IPR040899">
    <property type="entry name" value="Fas_alpha_ACP"/>
</dbReference>
<dbReference type="GO" id="GO:0006633">
    <property type="term" value="P:fatty acid biosynthetic process"/>
    <property type="evidence" value="ECO:0007669"/>
    <property type="project" value="UniProtKB-KW"/>
</dbReference>
<feature type="non-terminal residue" evidence="18">
    <location>
        <position position="1"/>
    </location>
</feature>
<dbReference type="GO" id="GO:0008897">
    <property type="term" value="F:holo-[acyl-carrier-protein] synthase activity"/>
    <property type="evidence" value="ECO:0007669"/>
    <property type="project" value="InterPro"/>
</dbReference>
<comment type="similarity">
    <text evidence="2">Belongs to the thiolase-like superfamily. Fungal fatty acid synthetase subunit alpha family.</text>
</comment>
<dbReference type="InterPro" id="IPR017972">
    <property type="entry name" value="Cyt_P450_CS"/>
</dbReference>
<dbReference type="GO" id="GO:0004497">
    <property type="term" value="F:monooxygenase activity"/>
    <property type="evidence" value="ECO:0007669"/>
    <property type="project" value="UniProtKB-KW"/>
</dbReference>
<dbReference type="InterPro" id="IPR014030">
    <property type="entry name" value="Ketoacyl_synth_N"/>
</dbReference>